<feature type="transmembrane region" description="Helical" evidence="8">
    <location>
        <begin position="199"/>
        <end position="220"/>
    </location>
</feature>
<feature type="transmembrane region" description="Helical" evidence="8">
    <location>
        <begin position="12"/>
        <end position="37"/>
    </location>
</feature>
<evidence type="ECO:0000313" key="10">
    <source>
        <dbReference type="Proteomes" id="UP000246132"/>
    </source>
</evidence>
<dbReference type="OrthoDB" id="9795324at2"/>
<keyword evidence="7 8" id="KW-0472">Membrane</keyword>
<keyword evidence="3" id="KW-0813">Transport</keyword>
<organism evidence="9 10">
    <name type="scientific">Oceaniradius stylonematis</name>
    <dbReference type="NCBI Taxonomy" id="2184161"/>
    <lineage>
        <taxon>Bacteria</taxon>
        <taxon>Pseudomonadati</taxon>
        <taxon>Pseudomonadota</taxon>
        <taxon>Alphaproteobacteria</taxon>
        <taxon>Hyphomicrobiales</taxon>
        <taxon>Ahrensiaceae</taxon>
        <taxon>Oceaniradius</taxon>
    </lineage>
</organism>
<accession>A0A3A8AAN5</accession>
<dbReference type="PANTHER" id="PTHR30269">
    <property type="entry name" value="TRANSMEMBRANE PROTEIN YFCA"/>
    <property type="match status" value="1"/>
</dbReference>
<dbReference type="PANTHER" id="PTHR30269:SF37">
    <property type="entry name" value="MEMBRANE TRANSPORTER PROTEIN"/>
    <property type="match status" value="1"/>
</dbReference>
<protein>
    <recommendedName>
        <fullName evidence="8">Probable membrane transporter protein</fullName>
    </recommendedName>
</protein>
<evidence type="ECO:0000256" key="2">
    <source>
        <dbReference type="ARBA" id="ARBA00009142"/>
    </source>
</evidence>
<feature type="transmembrane region" description="Helical" evidence="8">
    <location>
        <begin position="173"/>
        <end position="193"/>
    </location>
</feature>
<dbReference type="Pfam" id="PF01925">
    <property type="entry name" value="TauE"/>
    <property type="match status" value="1"/>
</dbReference>
<gene>
    <name evidence="9" type="ORF">DEM25_016075</name>
</gene>
<proteinExistence type="inferred from homology"/>
<dbReference type="GO" id="GO:0005886">
    <property type="term" value="C:plasma membrane"/>
    <property type="evidence" value="ECO:0007669"/>
    <property type="project" value="UniProtKB-SubCell"/>
</dbReference>
<evidence type="ECO:0000256" key="5">
    <source>
        <dbReference type="ARBA" id="ARBA00022692"/>
    </source>
</evidence>
<dbReference type="InterPro" id="IPR002781">
    <property type="entry name" value="TM_pro_TauE-like"/>
</dbReference>
<comment type="subcellular location">
    <subcellularLocation>
        <location evidence="1 8">Cell membrane</location>
        <topology evidence="1 8">Multi-pass membrane protein</topology>
    </subcellularLocation>
</comment>
<feature type="transmembrane region" description="Helical" evidence="8">
    <location>
        <begin position="232"/>
        <end position="251"/>
    </location>
</feature>
<feature type="transmembrane region" description="Helical" evidence="8">
    <location>
        <begin position="82"/>
        <end position="99"/>
    </location>
</feature>
<keyword evidence="5 8" id="KW-0812">Transmembrane</keyword>
<evidence type="ECO:0000256" key="1">
    <source>
        <dbReference type="ARBA" id="ARBA00004651"/>
    </source>
</evidence>
<evidence type="ECO:0000256" key="8">
    <source>
        <dbReference type="RuleBase" id="RU363041"/>
    </source>
</evidence>
<keyword evidence="4 8" id="KW-1003">Cell membrane</keyword>
<evidence type="ECO:0000256" key="7">
    <source>
        <dbReference type="ARBA" id="ARBA00023136"/>
    </source>
</evidence>
<keyword evidence="10" id="KW-1185">Reference proteome</keyword>
<dbReference type="RefSeq" id="WP_109768806.1">
    <property type="nucleotide sequence ID" value="NZ_JASHJQ010000001.1"/>
</dbReference>
<reference evidence="9 10" key="1">
    <citation type="journal article" date="2018" name="Int. J. Syst. Bacteriol.">
        <title>Oceaniradius stylonemae gen. nov., sp. nov., isolated from a red alga, Stylonema cornu-cervi.</title>
        <authorList>
            <person name="Jeong S."/>
        </authorList>
    </citation>
    <scope>NUCLEOTIDE SEQUENCE [LARGE SCALE GENOMIC DNA]</scope>
    <source>
        <strain evidence="9 10">StC1</strain>
    </source>
</reference>
<name>A0A3A8AAN5_9HYPH</name>
<evidence type="ECO:0000313" key="9">
    <source>
        <dbReference type="EMBL" id="RKF06059.1"/>
    </source>
</evidence>
<evidence type="ECO:0000256" key="4">
    <source>
        <dbReference type="ARBA" id="ARBA00022475"/>
    </source>
</evidence>
<evidence type="ECO:0000256" key="6">
    <source>
        <dbReference type="ARBA" id="ARBA00022989"/>
    </source>
</evidence>
<feature type="transmembrane region" description="Helical" evidence="8">
    <location>
        <begin position="106"/>
        <end position="123"/>
    </location>
</feature>
<dbReference type="AlphaFoldDB" id="A0A3A8AAN5"/>
<dbReference type="InterPro" id="IPR052017">
    <property type="entry name" value="TSUP"/>
</dbReference>
<keyword evidence="6 8" id="KW-1133">Transmembrane helix</keyword>
<comment type="similarity">
    <text evidence="2 8">Belongs to the 4-toluene sulfonate uptake permease (TSUP) (TC 2.A.102) family.</text>
</comment>
<sequence>MTGFPLELDAAFWAVVAAAAVAGLVRGFSGFGTAMIVAPVAAAAYSPQVAVIVILIIETLPALPLVIPAMKRVSLAEIGPVVAGYALLLPAGIIFLTAGEPTALRWFMSVVILIVVMLLWRGWQYKGPRTVPVRVATGGLSGFLGGATSLSGPPVILYWMALRTGAGNVRSNLLVYLTVVELFSLVGFFIAGILTWPSIALGLACSPAFFVGLLLGARLFGLSTETTYRRVALSIVLVAAIASMPLLDGLWG</sequence>
<dbReference type="EMBL" id="QFWV02000008">
    <property type="protein sequence ID" value="RKF06059.1"/>
    <property type="molecule type" value="Genomic_DNA"/>
</dbReference>
<dbReference type="Proteomes" id="UP000246132">
    <property type="component" value="Unassembled WGS sequence"/>
</dbReference>
<comment type="caution">
    <text evidence="9">The sequence shown here is derived from an EMBL/GenBank/DDBJ whole genome shotgun (WGS) entry which is preliminary data.</text>
</comment>
<feature type="transmembrane region" description="Helical" evidence="8">
    <location>
        <begin position="143"/>
        <end position="161"/>
    </location>
</feature>
<evidence type="ECO:0000256" key="3">
    <source>
        <dbReference type="ARBA" id="ARBA00022448"/>
    </source>
</evidence>